<evidence type="ECO:0000256" key="1">
    <source>
        <dbReference type="SAM" id="MobiDB-lite"/>
    </source>
</evidence>
<evidence type="ECO:0000313" key="2">
    <source>
        <dbReference type="EMBL" id="CAA9380548.1"/>
    </source>
</evidence>
<sequence>RAADRAAGDQGVQHPSRPALDESRAGGRHPRAHRDARGRRRRARQGGRHVAGGVAGLRRAGRGAAGRIVAAAARHTRLRRGPRRRRHAARARRSASAGL</sequence>
<dbReference type="AlphaFoldDB" id="A0A6J4NAN9"/>
<dbReference type="EMBL" id="CADCTV010001120">
    <property type="protein sequence ID" value="CAA9380548.1"/>
    <property type="molecule type" value="Genomic_DNA"/>
</dbReference>
<feature type="compositionally biased region" description="Basic residues" evidence="1">
    <location>
        <begin position="26"/>
        <end position="47"/>
    </location>
</feature>
<accession>A0A6J4NAN9</accession>
<feature type="region of interest" description="Disordered" evidence="1">
    <location>
        <begin position="1"/>
        <end position="99"/>
    </location>
</feature>
<feature type="non-terminal residue" evidence="2">
    <location>
        <position position="99"/>
    </location>
</feature>
<proteinExistence type="predicted"/>
<name>A0A6J4NAN9_9BACT</name>
<organism evidence="2">
    <name type="scientific">uncultured Gemmatimonadota bacterium</name>
    <dbReference type="NCBI Taxonomy" id="203437"/>
    <lineage>
        <taxon>Bacteria</taxon>
        <taxon>Pseudomonadati</taxon>
        <taxon>Gemmatimonadota</taxon>
        <taxon>environmental samples</taxon>
    </lineage>
</organism>
<reference evidence="2" key="1">
    <citation type="submission" date="2020-02" db="EMBL/GenBank/DDBJ databases">
        <authorList>
            <person name="Meier V. D."/>
        </authorList>
    </citation>
    <scope>NUCLEOTIDE SEQUENCE</scope>
    <source>
        <strain evidence="2">AVDCRST_MAG89</strain>
    </source>
</reference>
<gene>
    <name evidence="2" type="ORF">AVDCRST_MAG89-5351</name>
</gene>
<protein>
    <submittedName>
        <fullName evidence="2">(AJ250023) putative polyketide synthase</fullName>
    </submittedName>
</protein>
<feature type="compositionally biased region" description="Basic residues" evidence="1">
    <location>
        <begin position="74"/>
        <end position="93"/>
    </location>
</feature>
<feature type="non-terminal residue" evidence="2">
    <location>
        <position position="1"/>
    </location>
</feature>